<organism evidence="1 2">
    <name type="scientific">Vreelandella aquamarina</name>
    <dbReference type="NCBI Taxonomy" id="77097"/>
    <lineage>
        <taxon>Bacteria</taxon>
        <taxon>Pseudomonadati</taxon>
        <taxon>Pseudomonadota</taxon>
        <taxon>Gammaproteobacteria</taxon>
        <taxon>Oceanospirillales</taxon>
        <taxon>Halomonadaceae</taxon>
        <taxon>Vreelandella</taxon>
    </lineage>
</organism>
<evidence type="ECO:0008006" key="3">
    <source>
        <dbReference type="Google" id="ProtNLM"/>
    </source>
</evidence>
<accession>A0A6F8X8T4</accession>
<dbReference type="InterPro" id="IPR010836">
    <property type="entry name" value="SapC"/>
</dbReference>
<sequence>MRLSPDLHADLRLTPIDNAVLASKERIIDLLVTDIQPLASRFPIVISALPQLDLCALVTPSDTENLFAEHTPVAWRHYPLVLASLLRDDHPGQASTPGVRELSPAVVVATDAPHFQLDVGFRLFENGEPTPYLQGLIKTLEACAQDEARTHELVALLHRAGVLEEAEVTHLGEVVECYLVNDKALSINLDKAAKDSDNVGQAISLALAIADSQKDLKVERRTD</sequence>
<dbReference type="AlphaFoldDB" id="A0A6F8X8T4"/>
<keyword evidence="2" id="KW-1185">Reference proteome</keyword>
<reference evidence="1 2" key="1">
    <citation type="submission" date="2020-03" db="EMBL/GenBank/DDBJ databases">
        <title>Complete Genome Sequence of Halomonas meridiana strain Eplume2, isolated from hydrothermal-plume in the north east Pacific Ocean.</title>
        <authorList>
            <person name="Kurihara Y."/>
            <person name="Kawai S."/>
            <person name="Sakai A."/>
            <person name="Galipon J."/>
            <person name="Arakawa K."/>
        </authorList>
    </citation>
    <scope>NUCLEOTIDE SEQUENCE [LARGE SCALE GENOMIC DNA]</scope>
    <source>
        <strain evidence="1 2">Eplume2</strain>
    </source>
</reference>
<gene>
    <name evidence="1" type="ORF">HMEPL2_11420</name>
</gene>
<proteinExistence type="predicted"/>
<dbReference type="RefSeq" id="WP_172514687.1">
    <property type="nucleotide sequence ID" value="NZ_AP022869.1"/>
</dbReference>
<name>A0A6F8X8T4_9GAMM</name>
<dbReference type="Pfam" id="PF07277">
    <property type="entry name" value="SapC"/>
    <property type="match status" value="1"/>
</dbReference>
<dbReference type="Proteomes" id="UP000501053">
    <property type="component" value="Chromosome"/>
</dbReference>
<dbReference type="EMBL" id="AP022869">
    <property type="protein sequence ID" value="BCB70791.1"/>
    <property type="molecule type" value="Genomic_DNA"/>
</dbReference>
<protein>
    <recommendedName>
        <fullName evidence="3">SapC protein</fullName>
    </recommendedName>
</protein>
<evidence type="ECO:0000313" key="2">
    <source>
        <dbReference type="Proteomes" id="UP000501053"/>
    </source>
</evidence>
<evidence type="ECO:0000313" key="1">
    <source>
        <dbReference type="EMBL" id="BCB70791.1"/>
    </source>
</evidence>